<dbReference type="AlphaFoldDB" id="A0A5N4AI94"/>
<name>A0A5N4AI94_PHOPY</name>
<sequence length="265" mass="31181">MSDMVIDMNKTMRSVHNHLDDIKLILNKSKTCFMQFYTKQSKYRESALFKTGEKSIEHVSAFKLLGCYIDMSLNWKDHIAYLCKKIAPNCFALKRLSHITNKDVCKTYYYAHIASLLSYAVIFWGNSSNVGRVFIVQKRIIRCMFNIPFRDTCRTTFVTEKILTLPCIYVLEVLKFVRLNTHKFCHLNQNHSYHTRKGFDLKYPNHKLALFELNPFYMGITLFNKLPPAVRQLPYHKFVKTIKQILALKAYYSLEEFISDNLGIK</sequence>
<keyword evidence="2" id="KW-1185">Reference proteome</keyword>
<evidence type="ECO:0000313" key="2">
    <source>
        <dbReference type="Proteomes" id="UP000327044"/>
    </source>
</evidence>
<dbReference type="EMBL" id="VVIM01000007">
    <property type="protein sequence ID" value="KAB0796938.1"/>
    <property type="molecule type" value="Genomic_DNA"/>
</dbReference>
<evidence type="ECO:0008006" key="3">
    <source>
        <dbReference type="Google" id="ProtNLM"/>
    </source>
</evidence>
<evidence type="ECO:0000313" key="1">
    <source>
        <dbReference type="EMBL" id="KAB0796938.1"/>
    </source>
</evidence>
<dbReference type="Proteomes" id="UP000327044">
    <property type="component" value="Unassembled WGS sequence"/>
</dbReference>
<gene>
    <name evidence="1" type="ORF">PPYR_10999</name>
</gene>
<comment type="caution">
    <text evidence="1">The sequence shown here is derived from an EMBL/GenBank/DDBJ whole genome shotgun (WGS) entry which is preliminary data.</text>
</comment>
<proteinExistence type="predicted"/>
<organism evidence="1 2">
    <name type="scientific">Photinus pyralis</name>
    <name type="common">Common eastern firefly</name>
    <name type="synonym">Lampyris pyralis</name>
    <dbReference type="NCBI Taxonomy" id="7054"/>
    <lineage>
        <taxon>Eukaryota</taxon>
        <taxon>Metazoa</taxon>
        <taxon>Ecdysozoa</taxon>
        <taxon>Arthropoda</taxon>
        <taxon>Hexapoda</taxon>
        <taxon>Insecta</taxon>
        <taxon>Pterygota</taxon>
        <taxon>Neoptera</taxon>
        <taxon>Endopterygota</taxon>
        <taxon>Coleoptera</taxon>
        <taxon>Polyphaga</taxon>
        <taxon>Elateriformia</taxon>
        <taxon>Elateroidea</taxon>
        <taxon>Lampyridae</taxon>
        <taxon>Lampyrinae</taxon>
        <taxon>Photinus</taxon>
    </lineage>
</organism>
<reference evidence="1 2" key="1">
    <citation type="journal article" date="2018" name="Elife">
        <title>Firefly genomes illuminate parallel origins of bioluminescence in beetles.</title>
        <authorList>
            <person name="Fallon T.R."/>
            <person name="Lower S.E."/>
            <person name="Chang C.H."/>
            <person name="Bessho-Uehara M."/>
            <person name="Martin G.J."/>
            <person name="Bewick A.J."/>
            <person name="Behringer M."/>
            <person name="Debat H.J."/>
            <person name="Wong I."/>
            <person name="Day J.C."/>
            <person name="Suvorov A."/>
            <person name="Silva C.J."/>
            <person name="Stanger-Hall K.F."/>
            <person name="Hall D.W."/>
            <person name="Schmitz R.J."/>
            <person name="Nelson D.R."/>
            <person name="Lewis S.M."/>
            <person name="Shigenobu S."/>
            <person name="Bybee S.M."/>
            <person name="Larracuente A.M."/>
            <person name="Oba Y."/>
            <person name="Weng J.K."/>
        </authorList>
    </citation>
    <scope>NUCLEOTIDE SEQUENCE [LARGE SCALE GENOMIC DNA]</scope>
    <source>
        <strain evidence="1">1611_PpyrPB1</strain>
        <tissue evidence="1">Whole body</tissue>
    </source>
</reference>
<dbReference type="InParanoid" id="A0A5N4AI94"/>
<protein>
    <recommendedName>
        <fullName evidence="3">Reverse transcriptase domain-containing protein</fullName>
    </recommendedName>
</protein>
<accession>A0A5N4AI94</accession>